<evidence type="ECO:0000313" key="2">
    <source>
        <dbReference type="Proteomes" id="UP000286482"/>
    </source>
</evidence>
<reference evidence="1 2" key="1">
    <citation type="submission" date="2018-09" db="EMBL/GenBank/DDBJ databases">
        <authorList>
            <person name="Wang Z."/>
        </authorList>
    </citation>
    <scope>NUCLEOTIDE SEQUENCE [LARGE SCALE GENOMIC DNA]</scope>
    <source>
        <strain evidence="1 2">ALS 81</strain>
    </source>
</reference>
<sequence>MKIKHIDYKQSQGWLQRAQQDALLGLIASCFKGIDAQHYFEKYFVVDDCFDRCLRLYVDQEQVIGYCLLVFSRQNSDVVIRASAGFYPQYRKGGNTFAFSFSKVLAYWLRHPWYTVFYADTMLSPAMYRAVAKRSAIVWPKPNSTLIEKQLFERFNADGDVSSLNNLRCLTNTGRTTNYSEQDIAQFKRSEKPEIKYFTQLNPNFEQGIALFVIIPFNLKQLILTLFKSFKSKLFSLAAN</sequence>
<gene>
    <name evidence="1" type="ORF">DBZ36_15275</name>
</gene>
<dbReference type="EMBL" id="RAQO01000008">
    <property type="protein sequence ID" value="RKF15739.1"/>
    <property type="molecule type" value="Genomic_DNA"/>
</dbReference>
<comment type="caution">
    <text evidence="1">The sequence shown here is derived from an EMBL/GenBank/DDBJ whole genome shotgun (WGS) entry which is preliminary data.</text>
</comment>
<name>A0A420E897_9ALTE</name>
<dbReference type="RefSeq" id="WP_120355825.1">
    <property type="nucleotide sequence ID" value="NZ_RAQO01000008.1"/>
</dbReference>
<organism evidence="1 2">
    <name type="scientific">Alginatibacterium sediminis</name>
    <dbReference type="NCBI Taxonomy" id="2164068"/>
    <lineage>
        <taxon>Bacteria</taxon>
        <taxon>Pseudomonadati</taxon>
        <taxon>Pseudomonadota</taxon>
        <taxon>Gammaproteobacteria</taxon>
        <taxon>Alteromonadales</taxon>
        <taxon>Alteromonadaceae</taxon>
        <taxon>Alginatibacterium</taxon>
    </lineage>
</organism>
<proteinExistence type="predicted"/>
<accession>A0A420E897</accession>
<dbReference type="AlphaFoldDB" id="A0A420E897"/>
<protein>
    <recommendedName>
        <fullName evidence="3">GNAT family N-acetyltransferase</fullName>
    </recommendedName>
</protein>
<keyword evidence="2" id="KW-1185">Reference proteome</keyword>
<dbReference type="Proteomes" id="UP000286482">
    <property type="component" value="Unassembled WGS sequence"/>
</dbReference>
<dbReference type="OrthoDB" id="5829538at2"/>
<evidence type="ECO:0000313" key="1">
    <source>
        <dbReference type="EMBL" id="RKF15739.1"/>
    </source>
</evidence>
<evidence type="ECO:0008006" key="3">
    <source>
        <dbReference type="Google" id="ProtNLM"/>
    </source>
</evidence>